<organism evidence="1 2">
    <name type="scientific">Prorocentrum cordatum</name>
    <dbReference type="NCBI Taxonomy" id="2364126"/>
    <lineage>
        <taxon>Eukaryota</taxon>
        <taxon>Sar</taxon>
        <taxon>Alveolata</taxon>
        <taxon>Dinophyceae</taxon>
        <taxon>Prorocentrales</taxon>
        <taxon>Prorocentraceae</taxon>
        <taxon>Prorocentrum</taxon>
    </lineage>
</organism>
<accession>A0ABN9REC6</accession>
<evidence type="ECO:0000313" key="1">
    <source>
        <dbReference type="EMBL" id="CAK0817372.1"/>
    </source>
</evidence>
<comment type="caution">
    <text evidence="1">The sequence shown here is derived from an EMBL/GenBank/DDBJ whole genome shotgun (WGS) entry which is preliminary data.</text>
</comment>
<dbReference type="SUPFAM" id="SSF53098">
    <property type="entry name" value="Ribonuclease H-like"/>
    <property type="match status" value="1"/>
</dbReference>
<protein>
    <submittedName>
        <fullName evidence="1">Uncharacterized protein</fullName>
    </submittedName>
</protein>
<dbReference type="EMBL" id="CAUYUJ010006446">
    <property type="protein sequence ID" value="CAK0817372.1"/>
    <property type="molecule type" value="Genomic_DNA"/>
</dbReference>
<dbReference type="InterPro" id="IPR012337">
    <property type="entry name" value="RNaseH-like_sf"/>
</dbReference>
<gene>
    <name evidence="1" type="ORF">PCOR1329_LOCUS20009</name>
</gene>
<evidence type="ECO:0000313" key="2">
    <source>
        <dbReference type="Proteomes" id="UP001189429"/>
    </source>
</evidence>
<dbReference type="Proteomes" id="UP001189429">
    <property type="component" value="Unassembled WGS sequence"/>
</dbReference>
<reference evidence="1" key="1">
    <citation type="submission" date="2023-10" db="EMBL/GenBank/DDBJ databases">
        <authorList>
            <person name="Chen Y."/>
            <person name="Shah S."/>
            <person name="Dougan E. K."/>
            <person name="Thang M."/>
            <person name="Chan C."/>
        </authorList>
    </citation>
    <scope>NUCLEOTIDE SEQUENCE [LARGE SCALE GENOMIC DNA]</scope>
</reference>
<sequence length="1064" mass="115295">MPIDCHAIVSADAQDDLGIGDGETVGQHSATKMTWRVEMLFDLMTEFDLVATNTFSRGQWGQATCYYDNRKEPGQIDFMLCHRDWLTSATCQARFTDAEQSDHLPLLLRCHASEAIPTITEPEKALEDADLMERPPRKPVAWQLEGAHLFNETVCSTLRAPYFPTAMDGFTEGDFANALGIFTDGSARGRRRGQRQAASAGWGFAVYRTTAPHDQDEPMVEACGPVVANHLDPRFLGACALTANAGELSAIVEALLRLLGQRGSLEPTAQDGRLIQIVADSTCGHGGNLGNEKADFRAKRGADKRFGTAHWRRPCPAHDWGAEEYRRRVSEHKLAETRARKRCCCQIAREDGGETFAQLFNPQPRLAACSRQGAPSISALASAVSAGAAVAGHAPRRGRWRPPQGGPELLHLKRLEQLRAQETDLRVRHLLGPTVAKAKRALRGRCNTAHLERLCARGRADRPYRSGKPVYELKSEEGRSASPVQARCELTRASYADLFADPTSDQALPAWAHCQWTAEHQQAEVPLSLTLLKTVIGQLKSSKSCAESDMIVAEMIQGFQDDVLEQILAAFRLRLCNHASEYFDQAWAERVAQLIRKKPEAQKVAEFRPIALVSVLLKILSMMALERCSGAPGQGAGAAGPGAAAMEPAAPLAGAAGAPWDTLLAGADVVWVNSPTADQRKKAEALLADPRLRAACPGCAPAPRDWPQACEALSLQAPVLPWYLSSLQQPTTQFGNYYSAVFFAASAAHALGVPFVVLSSGAERDFFRHYFPWVWRLFARLSPLPGGAPVSPAAAEAAASACAWCRTPFPHECAGAGAMWRELSGRFAALLGTALNLTSGPAGPAPVHWPAWARGAGPPATRRVAAHVRCGDALGQGGLEWGLLPFSAYRRVVRRGDRVDLISASARGSDAPFVGVCRRVVQELARLLHEHLLASPVSVFWDDDPGARDPGADLARLAAAEVVVCGPTAHSASGARWRPRPRARAPTLSRAHCWRAGRARRSAACAGWPRRGWREARTPRRCCTSSSGTESWEPAGIAEPSSRAGYKMLGVPALFVAMKYIKIK</sequence>
<keyword evidence="2" id="KW-1185">Reference proteome</keyword>
<proteinExistence type="predicted"/>
<name>A0ABN9REC6_9DINO</name>